<dbReference type="Pfam" id="PF01504">
    <property type="entry name" value="PIP5K"/>
    <property type="match status" value="1"/>
</dbReference>
<dbReference type="InterPro" id="IPR002498">
    <property type="entry name" value="PInositol-4-P-4/5-kinase_core"/>
</dbReference>
<protein>
    <recommendedName>
        <fullName evidence="1">PIPK domain-containing protein</fullName>
    </recommendedName>
</protein>
<dbReference type="GO" id="GO:0046488">
    <property type="term" value="P:phosphatidylinositol metabolic process"/>
    <property type="evidence" value="ECO:0007669"/>
    <property type="project" value="InterPro"/>
</dbReference>
<proteinExistence type="predicted"/>
<dbReference type="InterPro" id="IPR027484">
    <property type="entry name" value="PInositol-4-P-5-kinase_N"/>
</dbReference>
<sequence length="104" mass="11998">MLPDYHHHVRTYDNSLITKFFGLHRIKPSSGQKTLERICSWALFSSLFGSGLLGRNPVNMHYHWLLSSYGESEVLQSCVIVIIWSPYCSSYSDQSCWSFGDWSC</sequence>
<gene>
    <name evidence="2" type="ORF">Syun_014039</name>
</gene>
<dbReference type="SUPFAM" id="SSF56104">
    <property type="entry name" value="SAICAR synthase-like"/>
    <property type="match status" value="1"/>
</dbReference>
<evidence type="ECO:0000313" key="3">
    <source>
        <dbReference type="Proteomes" id="UP001420932"/>
    </source>
</evidence>
<dbReference type="AlphaFoldDB" id="A0AAP0P968"/>
<reference evidence="2 3" key="1">
    <citation type="submission" date="2024-01" db="EMBL/GenBank/DDBJ databases">
        <title>Genome assemblies of Stephania.</title>
        <authorList>
            <person name="Yang L."/>
        </authorList>
    </citation>
    <scope>NUCLEOTIDE SEQUENCE [LARGE SCALE GENOMIC DNA]</scope>
    <source>
        <strain evidence="2">YNDBR</strain>
        <tissue evidence="2">Leaf</tissue>
    </source>
</reference>
<feature type="domain" description="PIPK" evidence="1">
    <location>
        <begin position="1"/>
        <end position="34"/>
    </location>
</feature>
<name>A0AAP0P968_9MAGN</name>
<keyword evidence="3" id="KW-1185">Reference proteome</keyword>
<evidence type="ECO:0000313" key="2">
    <source>
        <dbReference type="EMBL" id="KAK9134709.1"/>
    </source>
</evidence>
<accession>A0AAP0P968</accession>
<organism evidence="2 3">
    <name type="scientific">Stephania yunnanensis</name>
    <dbReference type="NCBI Taxonomy" id="152371"/>
    <lineage>
        <taxon>Eukaryota</taxon>
        <taxon>Viridiplantae</taxon>
        <taxon>Streptophyta</taxon>
        <taxon>Embryophyta</taxon>
        <taxon>Tracheophyta</taxon>
        <taxon>Spermatophyta</taxon>
        <taxon>Magnoliopsida</taxon>
        <taxon>Ranunculales</taxon>
        <taxon>Menispermaceae</taxon>
        <taxon>Menispermoideae</taxon>
        <taxon>Cissampelideae</taxon>
        <taxon>Stephania</taxon>
    </lineage>
</organism>
<dbReference type="GO" id="GO:0052742">
    <property type="term" value="F:phosphatidylinositol kinase activity"/>
    <property type="evidence" value="ECO:0007669"/>
    <property type="project" value="InterPro"/>
</dbReference>
<dbReference type="EMBL" id="JBBNAF010000006">
    <property type="protein sequence ID" value="KAK9134709.1"/>
    <property type="molecule type" value="Genomic_DNA"/>
</dbReference>
<comment type="caution">
    <text evidence="2">The sequence shown here is derived from an EMBL/GenBank/DDBJ whole genome shotgun (WGS) entry which is preliminary data.</text>
</comment>
<evidence type="ECO:0000259" key="1">
    <source>
        <dbReference type="Pfam" id="PF01504"/>
    </source>
</evidence>
<dbReference type="Proteomes" id="UP001420932">
    <property type="component" value="Unassembled WGS sequence"/>
</dbReference>
<dbReference type="Gene3D" id="3.30.800.10">
    <property type="entry name" value="Phosphatidylinositol Phosphate Kinase II Beta"/>
    <property type="match status" value="1"/>
</dbReference>